<organism evidence="1 2">
    <name type="scientific">Rhodosorus marinus</name>
    <dbReference type="NCBI Taxonomy" id="101924"/>
    <lineage>
        <taxon>Eukaryota</taxon>
        <taxon>Rhodophyta</taxon>
        <taxon>Stylonematophyceae</taxon>
        <taxon>Stylonematales</taxon>
        <taxon>Stylonemataceae</taxon>
        <taxon>Rhodosorus</taxon>
    </lineage>
</organism>
<evidence type="ECO:0008006" key="3">
    <source>
        <dbReference type="Google" id="ProtNLM"/>
    </source>
</evidence>
<sequence>MGRVWLCVLCGVPGAGKTSLAERLCQSRQDLSTLETPPSQWGERDEVWHIEVDKLEHGETFSPEAWKRARSEAKRIVDVLLDSSSHCLGSSALRILEDLPRQGIKAYHGRRKNSPDRGALRVVLLDDNHVYRSMRKYFASRAAKNKSYLSFIVLAMPQLEECIYRRQSSIPADVLRDIYSKFELPGDEFWERNTVFAEANSSWRDLELKYLPAPMSPLQGISRIADSMTPAHRLDLVLRKAVSNVVQQDLVLGELANAEKRRLAKDSGLLDLAETVEDDLEFVSQIEARLREKVER</sequence>
<dbReference type="GO" id="GO:0016301">
    <property type="term" value="F:kinase activity"/>
    <property type="evidence" value="ECO:0007669"/>
    <property type="project" value="TreeGrafter"/>
</dbReference>
<dbReference type="SUPFAM" id="SSF52540">
    <property type="entry name" value="P-loop containing nucleoside triphosphate hydrolases"/>
    <property type="match status" value="1"/>
</dbReference>
<comment type="caution">
    <text evidence="1">The sequence shown here is derived from an EMBL/GenBank/DDBJ whole genome shotgun (WGS) entry which is preliminary data.</text>
</comment>
<dbReference type="InterPro" id="IPR052648">
    <property type="entry name" value="Ser-tRNA(Sec)_kinase"/>
</dbReference>
<gene>
    <name evidence="1" type="ORF">NDN08_006240</name>
</gene>
<dbReference type="GO" id="GO:0000049">
    <property type="term" value="F:tRNA binding"/>
    <property type="evidence" value="ECO:0007669"/>
    <property type="project" value="TreeGrafter"/>
</dbReference>
<keyword evidence="2" id="KW-1185">Reference proteome</keyword>
<name>A0AAV8UNZ4_9RHOD</name>
<dbReference type="PANTHER" id="PTHR20873">
    <property type="entry name" value="L-SERYL-TRNA(SEC) KINASE"/>
    <property type="match status" value="1"/>
</dbReference>
<evidence type="ECO:0000313" key="1">
    <source>
        <dbReference type="EMBL" id="KAJ8902922.1"/>
    </source>
</evidence>
<protein>
    <recommendedName>
        <fullName evidence="3">L-seryl-tRNA(Sec) kinase</fullName>
    </recommendedName>
</protein>
<accession>A0AAV8UNZ4</accession>
<proteinExistence type="predicted"/>
<reference evidence="1 2" key="1">
    <citation type="journal article" date="2023" name="Nat. Commun.">
        <title>Origin of minicircular mitochondrial genomes in red algae.</title>
        <authorList>
            <person name="Lee Y."/>
            <person name="Cho C.H."/>
            <person name="Lee Y.M."/>
            <person name="Park S.I."/>
            <person name="Yang J.H."/>
            <person name="West J.A."/>
            <person name="Bhattacharya D."/>
            <person name="Yoon H.S."/>
        </authorList>
    </citation>
    <scope>NUCLEOTIDE SEQUENCE [LARGE SCALE GENOMIC DNA]</scope>
    <source>
        <strain evidence="1 2">CCMP1338</strain>
        <tissue evidence="1">Whole cell</tissue>
    </source>
</reference>
<evidence type="ECO:0000313" key="2">
    <source>
        <dbReference type="Proteomes" id="UP001157974"/>
    </source>
</evidence>
<dbReference type="AlphaFoldDB" id="A0AAV8UNZ4"/>
<dbReference type="InterPro" id="IPR027417">
    <property type="entry name" value="P-loop_NTPase"/>
</dbReference>
<dbReference type="EMBL" id="JAMWBK010000008">
    <property type="protein sequence ID" value="KAJ8902922.1"/>
    <property type="molecule type" value="Genomic_DNA"/>
</dbReference>
<dbReference type="PANTHER" id="PTHR20873:SF0">
    <property type="entry name" value="L-SERYL-TRNA(SEC) KINASE"/>
    <property type="match status" value="1"/>
</dbReference>
<dbReference type="Proteomes" id="UP001157974">
    <property type="component" value="Unassembled WGS sequence"/>
</dbReference>
<dbReference type="Gene3D" id="3.40.50.300">
    <property type="entry name" value="P-loop containing nucleotide triphosphate hydrolases"/>
    <property type="match status" value="1"/>
</dbReference>